<name>A0A8D8Y399_9HEMI</name>
<evidence type="ECO:0000313" key="1">
    <source>
        <dbReference type="EMBL" id="CAG6716555.1"/>
    </source>
</evidence>
<organism evidence="1">
    <name type="scientific">Cacopsylla melanoneura</name>
    <dbReference type="NCBI Taxonomy" id="428564"/>
    <lineage>
        <taxon>Eukaryota</taxon>
        <taxon>Metazoa</taxon>
        <taxon>Ecdysozoa</taxon>
        <taxon>Arthropoda</taxon>
        <taxon>Hexapoda</taxon>
        <taxon>Insecta</taxon>
        <taxon>Pterygota</taxon>
        <taxon>Neoptera</taxon>
        <taxon>Paraneoptera</taxon>
        <taxon>Hemiptera</taxon>
        <taxon>Sternorrhyncha</taxon>
        <taxon>Psylloidea</taxon>
        <taxon>Psyllidae</taxon>
        <taxon>Psyllinae</taxon>
        <taxon>Cacopsylla</taxon>
    </lineage>
</organism>
<protein>
    <submittedName>
        <fullName evidence="1">Uncharacterized protein</fullName>
    </submittedName>
</protein>
<sequence>MHFHPRPDSGAHHYRSVGTCCRRYCRLLLATRLPASGKNYRSVAASARVPESVVFASGTSGGTHAGLSSLENIPLFPLPTLELNPPENETPIFSTTNYV</sequence>
<dbReference type="EMBL" id="HBUF01354669">
    <property type="protein sequence ID" value="CAG6716555.1"/>
    <property type="molecule type" value="Transcribed_RNA"/>
</dbReference>
<reference evidence="1" key="1">
    <citation type="submission" date="2021-05" db="EMBL/GenBank/DDBJ databases">
        <authorList>
            <person name="Alioto T."/>
            <person name="Alioto T."/>
            <person name="Gomez Garrido J."/>
        </authorList>
    </citation>
    <scope>NUCLEOTIDE SEQUENCE</scope>
</reference>
<dbReference type="AlphaFoldDB" id="A0A8D8Y399"/>
<proteinExistence type="predicted"/>
<accession>A0A8D8Y399</accession>